<name>A0A5B8HAC7_9VIRU</name>
<organism evidence="7">
    <name type="scientific">Rhizoctonia solani partitivirus 7</name>
    <dbReference type="NCBI Taxonomy" id="2600110"/>
    <lineage>
        <taxon>Viruses</taxon>
        <taxon>Riboviria</taxon>
        <taxon>Orthornavirae</taxon>
        <taxon>Pisuviricota</taxon>
        <taxon>Duplopiviricetes</taxon>
        <taxon>Durnavirales</taxon>
        <taxon>Partitiviridae</taxon>
    </lineage>
</organism>
<accession>A0A5B8HAC7</accession>
<proteinExistence type="predicted"/>
<dbReference type="SUPFAM" id="SSF56672">
    <property type="entry name" value="DNA/RNA polymerases"/>
    <property type="match status" value="1"/>
</dbReference>
<dbReference type="EMBL" id="MK507783">
    <property type="protein sequence ID" value="QDW81313.1"/>
    <property type="molecule type" value="Genomic_RNA"/>
</dbReference>
<keyword evidence="3" id="KW-0548">Nucleotidyltransferase</keyword>
<feature type="domain" description="RNA-directed RNA polymerase C-terminal" evidence="6">
    <location>
        <begin position="234"/>
        <end position="451"/>
    </location>
</feature>
<protein>
    <submittedName>
        <fullName evidence="7">RNA-dependent RNA polymerase</fullName>
    </submittedName>
</protein>
<dbReference type="Gene3D" id="3.30.70.270">
    <property type="match status" value="1"/>
</dbReference>
<evidence type="ECO:0000259" key="6">
    <source>
        <dbReference type="Pfam" id="PF00680"/>
    </source>
</evidence>
<evidence type="ECO:0000256" key="4">
    <source>
        <dbReference type="ARBA" id="ARBA00022741"/>
    </source>
</evidence>
<keyword evidence="4" id="KW-0547">Nucleotide-binding</keyword>
<dbReference type="InterPro" id="IPR043502">
    <property type="entry name" value="DNA/RNA_pol_sf"/>
</dbReference>
<keyword evidence="1 7" id="KW-0696">RNA-directed RNA polymerase</keyword>
<dbReference type="InterPro" id="IPR001205">
    <property type="entry name" value="RNA-dir_pol_C"/>
</dbReference>
<keyword evidence="2" id="KW-0808">Transferase</keyword>
<sequence>MTKNLEYLYTLNEHKFKVNRWDPKSEGMKVRAEWLERQMRKIYSNDEVEKVLTNRRSADSDVALIEDFMRSEQPMHQIPEDKNFIDACEQVQQEFLPNRTLNPVSYPDLRRYPLALNVSAERPFTDPTFKFKPMGRNLDAETGQPKLAKERTLAKWNRFTLVSDYLRWKQSIGLTEDEKPSFHNLYNEIFQYNRPLIHQIKEGMEPFWKDGKPVPYQELTLHMRSHVVAADEPDKIRAVFGAPKLLLQAELMFIWPLQASYLNGNCGRMLWGREMSRGGWMNLYQEMHQNGPPNTVLCSDWSQFDKRLLHQLIRHVHRIWRSYFDFSQYEPTSEYPNGRINEPERIERLWDWMCAAITDTPILLPNGQAWRWNWNGFGSGFQQTQLMDSFCNAIMIYTCLLALGINIKSETFWARFQGDDSIIAFFEMIFRLYGPNFLTMLAAAAEYYFNAKLSTKKSLILGKVNGATVLSYFNDHGLAYRTDEDLLRHLLFPERPQDWGRLAASALGLAQASLGCSERFYNLCRLIWTKLVVEKEVQPRWKALRWMIRAGWYETIKQLQTAEFPTFLQISEQRMFIEERTESECQRQWPTKQGPRGDFYFLNDVRNSL</sequence>
<dbReference type="GO" id="GO:0003968">
    <property type="term" value="F:RNA-directed RNA polymerase activity"/>
    <property type="evidence" value="ECO:0007669"/>
    <property type="project" value="UniProtKB-KW"/>
</dbReference>
<dbReference type="GO" id="GO:0000166">
    <property type="term" value="F:nucleotide binding"/>
    <property type="evidence" value="ECO:0007669"/>
    <property type="project" value="UniProtKB-KW"/>
</dbReference>
<evidence type="ECO:0000256" key="1">
    <source>
        <dbReference type="ARBA" id="ARBA00022484"/>
    </source>
</evidence>
<dbReference type="Pfam" id="PF00680">
    <property type="entry name" value="RdRP_1"/>
    <property type="match status" value="1"/>
</dbReference>
<reference evidence="7" key="1">
    <citation type="journal article" date="2019" name="Front. Cell. Infect. Microbiol.">
        <title>Extreme Diversity of Mycoviruses Present in Isolates of Rhizoctonia solani AG2-2 LP From Zoysia japonica From Brazil.</title>
        <authorList>
            <person name="Picarelli M.A.S.C."/>
            <person name="Forgia M."/>
            <person name="Rivas E.B."/>
            <person name="Nerva L."/>
            <person name="Chiapello M."/>
            <person name="Turina M."/>
            <person name="Colariccio A."/>
        </authorList>
    </citation>
    <scope>NUCLEOTIDE SEQUENCE</scope>
    <source>
        <strain evidence="7">BR6</strain>
    </source>
</reference>
<dbReference type="GO" id="GO:0006351">
    <property type="term" value="P:DNA-templated transcription"/>
    <property type="evidence" value="ECO:0007669"/>
    <property type="project" value="InterPro"/>
</dbReference>
<dbReference type="InterPro" id="IPR043128">
    <property type="entry name" value="Rev_trsase/Diguanyl_cyclase"/>
</dbReference>
<dbReference type="GO" id="GO:0003723">
    <property type="term" value="F:RNA binding"/>
    <property type="evidence" value="ECO:0007669"/>
    <property type="project" value="InterPro"/>
</dbReference>
<evidence type="ECO:0000256" key="2">
    <source>
        <dbReference type="ARBA" id="ARBA00022679"/>
    </source>
</evidence>
<keyword evidence="5" id="KW-0693">Viral RNA replication</keyword>
<evidence type="ECO:0000313" key="7">
    <source>
        <dbReference type="EMBL" id="QDW81313.1"/>
    </source>
</evidence>
<evidence type="ECO:0000256" key="5">
    <source>
        <dbReference type="ARBA" id="ARBA00022953"/>
    </source>
</evidence>
<evidence type="ECO:0000256" key="3">
    <source>
        <dbReference type="ARBA" id="ARBA00022695"/>
    </source>
</evidence>